<reference evidence="2" key="1">
    <citation type="journal article" date="2019" name="Int. J. Syst. Evol. Microbiol.">
        <title>The Global Catalogue of Microorganisms (GCM) 10K type strain sequencing project: providing services to taxonomists for standard genome sequencing and annotation.</title>
        <authorList>
            <consortium name="The Broad Institute Genomics Platform"/>
            <consortium name="The Broad Institute Genome Sequencing Center for Infectious Disease"/>
            <person name="Wu L."/>
            <person name="Ma J."/>
        </authorList>
    </citation>
    <scope>NUCLEOTIDE SEQUENCE [LARGE SCALE GENOMIC DNA]</scope>
    <source>
        <strain evidence="2">JCM 17386</strain>
    </source>
</reference>
<gene>
    <name evidence="1" type="ORF">GCM10022250_06290</name>
</gene>
<evidence type="ECO:0008006" key="3">
    <source>
        <dbReference type="Google" id="ProtNLM"/>
    </source>
</evidence>
<comment type="caution">
    <text evidence="1">The sequence shown here is derived from an EMBL/GenBank/DDBJ whole genome shotgun (WGS) entry which is preliminary data.</text>
</comment>
<protein>
    <recommendedName>
        <fullName evidence="3">DUF1963 domain-containing protein</fullName>
    </recommendedName>
</protein>
<organism evidence="1 2">
    <name type="scientific">Flavobacterium chungbukense</name>
    <dbReference type="NCBI Taxonomy" id="877464"/>
    <lineage>
        <taxon>Bacteria</taxon>
        <taxon>Pseudomonadati</taxon>
        <taxon>Bacteroidota</taxon>
        <taxon>Flavobacteriia</taxon>
        <taxon>Flavobacteriales</taxon>
        <taxon>Flavobacteriaceae</taxon>
        <taxon>Flavobacterium</taxon>
    </lineage>
</organism>
<name>A0ABP7XP75_9FLAO</name>
<evidence type="ECO:0000313" key="1">
    <source>
        <dbReference type="EMBL" id="GAA4122999.1"/>
    </source>
</evidence>
<accession>A0ABP7XP75</accession>
<dbReference type="RefSeq" id="WP_229351605.1">
    <property type="nucleotide sequence ID" value="NZ_BAABAO010000003.1"/>
</dbReference>
<keyword evidence="2" id="KW-1185">Reference proteome</keyword>
<dbReference type="EMBL" id="BAABAO010000003">
    <property type="protein sequence ID" value="GAA4122999.1"/>
    <property type="molecule type" value="Genomic_DNA"/>
</dbReference>
<proteinExistence type="predicted"/>
<evidence type="ECO:0000313" key="2">
    <source>
        <dbReference type="Proteomes" id="UP001501333"/>
    </source>
</evidence>
<sequence>MDFIKNFLNKTKKYEFEFDENGKHQLGGEIPDEFIIPENEFKSNFQYLGFINNDDEVFNWLPFKLNLICPIYLDIDLIFLDYEKPNEPKLIYPKNTSEIGSAYTTLDINSRVIYEAQNFSLSEFDGVTEDNEFDIKGIAGKPHWDQKQNIPKCPKTNNKMKFVCQLTSWNDVPTKYTNVVADNDYEQNLFSKMNFWDDGSLYVFIEPEAKTVCYFIQNT</sequence>
<dbReference type="Proteomes" id="UP001501333">
    <property type="component" value="Unassembled WGS sequence"/>
</dbReference>